<dbReference type="InterPro" id="IPR050082">
    <property type="entry name" value="RNA_methyltr_RlmE"/>
</dbReference>
<keyword evidence="2" id="KW-0698">rRNA processing</keyword>
<evidence type="ECO:0000256" key="3">
    <source>
        <dbReference type="ARBA" id="ARBA00022603"/>
    </source>
</evidence>
<feature type="domain" description="Ribosomal RNA methyltransferase FtsJ" evidence="8">
    <location>
        <begin position="112"/>
        <end position="153"/>
    </location>
</feature>
<dbReference type="InterPro" id="IPR015507">
    <property type="entry name" value="rRNA-MeTfrase_E"/>
</dbReference>
<evidence type="ECO:0000256" key="1">
    <source>
        <dbReference type="ARBA" id="ARBA00009258"/>
    </source>
</evidence>
<dbReference type="HAMAP" id="MF_01547">
    <property type="entry name" value="RNA_methyltr_E"/>
    <property type="match status" value="1"/>
</dbReference>
<dbReference type="OrthoDB" id="1287559at2759"/>
<keyword evidence="3 9" id="KW-0489">Methyltransferase</keyword>
<evidence type="ECO:0000256" key="2">
    <source>
        <dbReference type="ARBA" id="ARBA00022552"/>
    </source>
</evidence>
<protein>
    <recommendedName>
        <fullName evidence="6">rRNA methyltransferase 2, mitochondrial</fullName>
    </recommendedName>
</protein>
<dbReference type="InterPro" id="IPR002877">
    <property type="entry name" value="RNA_MeTrfase_FtsJ_dom"/>
</dbReference>
<keyword evidence="10" id="KW-1185">Reference proteome</keyword>
<evidence type="ECO:0000256" key="6">
    <source>
        <dbReference type="ARBA" id="ARBA00041184"/>
    </source>
</evidence>
<dbReference type="Pfam" id="PF01728">
    <property type="entry name" value="FtsJ"/>
    <property type="match status" value="2"/>
</dbReference>
<gene>
    <name evidence="9" type="ORF">FVE85_7279</name>
</gene>
<evidence type="ECO:0000256" key="4">
    <source>
        <dbReference type="ARBA" id="ARBA00022679"/>
    </source>
</evidence>
<accession>A0A5J4Z9L9</accession>
<evidence type="ECO:0000313" key="9">
    <source>
        <dbReference type="EMBL" id="KAA8499694.1"/>
    </source>
</evidence>
<evidence type="ECO:0000313" key="10">
    <source>
        <dbReference type="Proteomes" id="UP000324585"/>
    </source>
</evidence>
<dbReference type="PANTHER" id="PTHR10920">
    <property type="entry name" value="RIBOSOMAL RNA METHYLTRANSFERASE"/>
    <property type="match status" value="1"/>
</dbReference>
<dbReference type="Gene3D" id="3.40.50.150">
    <property type="entry name" value="Vaccinia Virus protein VP39"/>
    <property type="match status" value="1"/>
</dbReference>
<keyword evidence="5" id="KW-0949">S-adenosyl-L-methionine</keyword>
<reference evidence="10" key="1">
    <citation type="journal article" date="2019" name="Nat. Commun.">
        <title>Expansion of phycobilisome linker gene families in mesophilic red algae.</title>
        <authorList>
            <person name="Lee J."/>
            <person name="Kim D."/>
            <person name="Bhattacharya D."/>
            <person name="Yoon H.S."/>
        </authorList>
    </citation>
    <scope>NUCLEOTIDE SEQUENCE [LARGE SCALE GENOMIC DNA]</scope>
    <source>
        <strain evidence="10">CCMP 1328</strain>
    </source>
</reference>
<comment type="caution">
    <text evidence="9">The sequence shown here is derived from an EMBL/GenBank/DDBJ whole genome shotgun (WGS) entry which is preliminary data.</text>
</comment>
<evidence type="ECO:0000256" key="7">
    <source>
        <dbReference type="SAM" id="MobiDB-lite"/>
    </source>
</evidence>
<dbReference type="InterPro" id="IPR029063">
    <property type="entry name" value="SAM-dependent_MTases_sf"/>
</dbReference>
<name>A0A5J4Z9L9_PORPP</name>
<evidence type="ECO:0000256" key="5">
    <source>
        <dbReference type="ARBA" id="ARBA00022691"/>
    </source>
</evidence>
<dbReference type="AlphaFoldDB" id="A0A5J4Z9L9"/>
<sequence length="413" mass="45175">MLSRCGACALATGIKFGSAAIKHRSAGRGLASRSSPATAKSLDADNQATKKSGKDTISRTVSVRQASEKAKSKAGLPNLNGPKKTKAKTVAGGKKRADQDYWADRARAGGLRSRAAFKLMDMQQKFRLFSKRSFVLELGAAPGGWTQVLAQQIDLRPALVEKESDLNDGNHTSRVMWLDVFFQPRLKSEDDEDDFARTSSSSSSSLGSTSTKMSPLGNWKEGHSKRKAGVVIALDQTEMDPIPGVLHMCADMHDPATREKLDHVLMGYKLDSIVSDMAPNTTGVKVTDHVRSMELVNSALDLANYFLAPSGSFVCKVFKGEDEQAFVKRLDAHFRSVKGYKPKASVSESKEFYYVCQGFVPQRLKDLCASSSTTHIDDEQEVSLVDNVLSERQFRSEGLMARGLITEPERDLA</sequence>
<feature type="region of interest" description="Disordered" evidence="7">
    <location>
        <begin position="26"/>
        <end position="93"/>
    </location>
</feature>
<feature type="domain" description="Ribosomal RNA methyltransferase FtsJ" evidence="8">
    <location>
        <begin position="217"/>
        <end position="359"/>
    </location>
</feature>
<dbReference type="GO" id="GO:0008650">
    <property type="term" value="F:rRNA (uridine-2'-O-)-methyltransferase activity"/>
    <property type="evidence" value="ECO:0007669"/>
    <property type="project" value="TreeGrafter"/>
</dbReference>
<dbReference type="Proteomes" id="UP000324585">
    <property type="component" value="Unassembled WGS sequence"/>
</dbReference>
<proteinExistence type="inferred from homology"/>
<organism evidence="9 10">
    <name type="scientific">Porphyridium purpureum</name>
    <name type="common">Red alga</name>
    <name type="synonym">Porphyridium cruentum</name>
    <dbReference type="NCBI Taxonomy" id="35688"/>
    <lineage>
        <taxon>Eukaryota</taxon>
        <taxon>Rhodophyta</taxon>
        <taxon>Bangiophyceae</taxon>
        <taxon>Porphyridiales</taxon>
        <taxon>Porphyridiaceae</taxon>
        <taxon>Porphyridium</taxon>
    </lineage>
</organism>
<dbReference type="PANTHER" id="PTHR10920:SF18">
    <property type="entry name" value="RRNA METHYLTRANSFERASE 2, MITOCHONDRIAL"/>
    <property type="match status" value="1"/>
</dbReference>
<feature type="compositionally biased region" description="Low complexity" evidence="7">
    <location>
        <begin position="198"/>
        <end position="211"/>
    </location>
</feature>
<dbReference type="SUPFAM" id="SSF53335">
    <property type="entry name" value="S-adenosyl-L-methionine-dependent methyltransferases"/>
    <property type="match status" value="1"/>
</dbReference>
<feature type="region of interest" description="Disordered" evidence="7">
    <location>
        <begin position="191"/>
        <end position="221"/>
    </location>
</feature>
<dbReference type="EMBL" id="VRMN01000001">
    <property type="protein sequence ID" value="KAA8499694.1"/>
    <property type="molecule type" value="Genomic_DNA"/>
</dbReference>
<evidence type="ECO:0000259" key="8">
    <source>
        <dbReference type="Pfam" id="PF01728"/>
    </source>
</evidence>
<comment type="similarity">
    <text evidence="1">Belongs to the class I-like SAM-binding methyltransferase superfamily. RNA methyltransferase RlmE family.</text>
</comment>
<keyword evidence="4 9" id="KW-0808">Transferase</keyword>